<sequence>MSGARTGPSGFINSIEENVIAGLLGLMTIITFANVVARFVFNSNILWALELTVFLFAWLVLLGASYAVKTHAHLGVDAILNMLAPAPRRMLALISVGCCLAFSLLLLKGAYDYWAVFADLPPTSGRWFPTGFDMKARSQSFYEVQDVPMVAWLSWLEGLINYGEAYEKLPKVVPYIVLPLSMLLLVLRFGQAALQIWRGELDRLVASHEVEDELEAMRAQQNEERD</sequence>
<keyword evidence="3" id="KW-1003">Cell membrane</keyword>
<keyword evidence="6 9" id="KW-1133">Transmembrane helix</keyword>
<evidence type="ECO:0000256" key="5">
    <source>
        <dbReference type="ARBA" id="ARBA00022692"/>
    </source>
</evidence>
<evidence type="ECO:0000256" key="7">
    <source>
        <dbReference type="ARBA" id="ARBA00023136"/>
    </source>
</evidence>
<reference evidence="11 12" key="1">
    <citation type="submission" date="2018-05" db="EMBL/GenBank/DDBJ databases">
        <authorList>
            <person name="Zhang Y.-J."/>
        </authorList>
    </citation>
    <scope>NUCLEOTIDE SEQUENCE [LARGE SCALE GENOMIC DNA]</scope>
    <source>
        <strain evidence="11 12">CY04</strain>
    </source>
</reference>
<evidence type="ECO:0000256" key="8">
    <source>
        <dbReference type="ARBA" id="ARBA00038436"/>
    </source>
</evidence>
<keyword evidence="4 9" id="KW-0997">Cell inner membrane</keyword>
<accession>A0ABX0W160</accession>
<evidence type="ECO:0000259" key="10">
    <source>
        <dbReference type="Pfam" id="PF04290"/>
    </source>
</evidence>
<keyword evidence="7 9" id="KW-0472">Membrane</keyword>
<organism evidence="11 12">
    <name type="scientific">Parasedimentitalea denitrificans</name>
    <dbReference type="NCBI Taxonomy" id="2211118"/>
    <lineage>
        <taxon>Bacteria</taxon>
        <taxon>Pseudomonadati</taxon>
        <taxon>Pseudomonadota</taxon>
        <taxon>Alphaproteobacteria</taxon>
        <taxon>Rhodobacterales</taxon>
        <taxon>Paracoccaceae</taxon>
        <taxon>Parasedimentitalea</taxon>
    </lineage>
</organism>
<dbReference type="RefSeq" id="WP_167681026.1">
    <property type="nucleotide sequence ID" value="NZ_QHLQ01000001.1"/>
</dbReference>
<keyword evidence="5 9" id="KW-0812">Transmembrane</keyword>
<gene>
    <name evidence="11" type="ORF">DL239_00160</name>
</gene>
<comment type="function">
    <text evidence="9">Part of the tripartite ATP-independent periplasmic (TRAP) transport system.</text>
</comment>
<feature type="transmembrane region" description="Helical" evidence="9">
    <location>
        <begin position="89"/>
        <end position="111"/>
    </location>
</feature>
<protein>
    <recommendedName>
        <fullName evidence="9">TRAP transporter small permease protein</fullName>
    </recommendedName>
</protein>
<dbReference type="PANTHER" id="PTHR35011:SF2">
    <property type="entry name" value="2,3-DIKETO-L-GULONATE TRAP TRANSPORTER SMALL PERMEASE PROTEIN YIAM"/>
    <property type="match status" value="1"/>
</dbReference>
<feature type="transmembrane region" description="Helical" evidence="9">
    <location>
        <begin position="172"/>
        <end position="190"/>
    </location>
</feature>
<dbReference type="PANTHER" id="PTHR35011">
    <property type="entry name" value="2,3-DIKETO-L-GULONATE TRAP TRANSPORTER SMALL PERMEASE PROTEIN YIAM"/>
    <property type="match status" value="1"/>
</dbReference>
<feature type="transmembrane region" description="Helical" evidence="9">
    <location>
        <begin position="20"/>
        <end position="41"/>
    </location>
</feature>
<dbReference type="EMBL" id="QHLQ01000001">
    <property type="protein sequence ID" value="NIZ59380.1"/>
    <property type="molecule type" value="Genomic_DNA"/>
</dbReference>
<dbReference type="InterPro" id="IPR007387">
    <property type="entry name" value="TRAP_DctQ"/>
</dbReference>
<evidence type="ECO:0000313" key="12">
    <source>
        <dbReference type="Proteomes" id="UP001429564"/>
    </source>
</evidence>
<keyword evidence="2 9" id="KW-0813">Transport</keyword>
<comment type="caution">
    <text evidence="11">The sequence shown here is derived from an EMBL/GenBank/DDBJ whole genome shotgun (WGS) entry which is preliminary data.</text>
</comment>
<evidence type="ECO:0000313" key="11">
    <source>
        <dbReference type="EMBL" id="NIZ59380.1"/>
    </source>
</evidence>
<evidence type="ECO:0000256" key="4">
    <source>
        <dbReference type="ARBA" id="ARBA00022519"/>
    </source>
</evidence>
<evidence type="ECO:0000256" key="2">
    <source>
        <dbReference type="ARBA" id="ARBA00022448"/>
    </source>
</evidence>
<comment type="similarity">
    <text evidence="8 9">Belongs to the TRAP transporter small permease family.</text>
</comment>
<evidence type="ECO:0000256" key="6">
    <source>
        <dbReference type="ARBA" id="ARBA00022989"/>
    </source>
</evidence>
<dbReference type="InterPro" id="IPR055348">
    <property type="entry name" value="DctQ"/>
</dbReference>
<evidence type="ECO:0000256" key="1">
    <source>
        <dbReference type="ARBA" id="ARBA00004429"/>
    </source>
</evidence>
<dbReference type="Proteomes" id="UP001429564">
    <property type="component" value="Unassembled WGS sequence"/>
</dbReference>
<dbReference type="Pfam" id="PF04290">
    <property type="entry name" value="DctQ"/>
    <property type="match status" value="1"/>
</dbReference>
<comment type="subunit">
    <text evidence="9">The complex comprises the extracytoplasmic solute receptor protein and the two transmembrane proteins.</text>
</comment>
<evidence type="ECO:0000256" key="3">
    <source>
        <dbReference type="ARBA" id="ARBA00022475"/>
    </source>
</evidence>
<evidence type="ECO:0000256" key="9">
    <source>
        <dbReference type="RuleBase" id="RU369079"/>
    </source>
</evidence>
<keyword evidence="12" id="KW-1185">Reference proteome</keyword>
<feature type="transmembrane region" description="Helical" evidence="9">
    <location>
        <begin position="47"/>
        <end position="68"/>
    </location>
</feature>
<feature type="domain" description="Tripartite ATP-independent periplasmic transporters DctQ component" evidence="10">
    <location>
        <begin position="27"/>
        <end position="118"/>
    </location>
</feature>
<proteinExistence type="inferred from homology"/>
<comment type="subcellular location">
    <subcellularLocation>
        <location evidence="1 9">Cell inner membrane</location>
        <topology evidence="1 9">Multi-pass membrane protein</topology>
    </subcellularLocation>
</comment>
<name>A0ABX0W160_9RHOB</name>